<proteinExistence type="predicted"/>
<dbReference type="Proteomes" id="UP000014975">
    <property type="component" value="Unassembled WGS sequence"/>
</dbReference>
<feature type="region of interest" description="Disordered" evidence="1">
    <location>
        <begin position="186"/>
        <end position="210"/>
    </location>
</feature>
<dbReference type="AlphaFoldDB" id="S7U9F5"/>
<organism evidence="2 3">
    <name type="scientific">Alkalidesulfovibrio alkalitolerans DSM 16529</name>
    <dbReference type="NCBI Taxonomy" id="1121439"/>
    <lineage>
        <taxon>Bacteria</taxon>
        <taxon>Pseudomonadati</taxon>
        <taxon>Thermodesulfobacteriota</taxon>
        <taxon>Desulfovibrionia</taxon>
        <taxon>Desulfovibrionales</taxon>
        <taxon>Desulfovibrionaceae</taxon>
        <taxon>Alkalidesulfovibrio</taxon>
    </lineage>
</organism>
<dbReference type="EMBL" id="ATHI01000031">
    <property type="protein sequence ID" value="EPR30584.1"/>
    <property type="molecule type" value="Genomic_DNA"/>
</dbReference>
<reference evidence="2 3" key="1">
    <citation type="journal article" date="2013" name="Genome Announc.">
        <title>Draft genome sequences for three mercury-methylating, sulfate-reducing bacteria.</title>
        <authorList>
            <person name="Brown S.D."/>
            <person name="Hurt R.A.Jr."/>
            <person name="Gilmour C.C."/>
            <person name="Elias D.A."/>
        </authorList>
    </citation>
    <scope>NUCLEOTIDE SEQUENCE [LARGE SCALE GENOMIC DNA]</scope>
    <source>
        <strain evidence="2 3">DSM 16529</strain>
    </source>
</reference>
<evidence type="ECO:0000313" key="3">
    <source>
        <dbReference type="Proteomes" id="UP000014975"/>
    </source>
</evidence>
<evidence type="ECO:0000313" key="2">
    <source>
        <dbReference type="EMBL" id="EPR30584.1"/>
    </source>
</evidence>
<comment type="caution">
    <text evidence="2">The sequence shown here is derived from an EMBL/GenBank/DDBJ whole genome shotgun (WGS) entry which is preliminary data.</text>
</comment>
<accession>S7U9F5</accession>
<gene>
    <name evidence="2" type="ORF">dsat_1306</name>
</gene>
<evidence type="ECO:0000256" key="1">
    <source>
        <dbReference type="SAM" id="MobiDB-lite"/>
    </source>
</evidence>
<protein>
    <submittedName>
        <fullName evidence="2">Uncharacterized protein</fullName>
    </submittedName>
</protein>
<name>S7U9F5_9BACT</name>
<sequence length="236" mass="23809">MKRNLSLIVIFAVTFMGALSVGAFMYQGPTGTLSPIVAGLEMAKGFFGEGRSGGLGSGIATRGHDEGSGPAPRASRGSYWAMGLGSLDVAFPGSVAGLNHDSFLGGHGFGLPGGHSGAPWQQGFSGKNWISPTYPGGSSRGVGGFGGGSGGGSGGLGGTVVAPWHPEIQTPPPVSLVELPWVVQPGDGDDNGLISNPDDQKGGDAPVHAPEPSSLLLCGTALAVFTRRMIKKRSVR</sequence>
<keyword evidence="3" id="KW-1185">Reference proteome</keyword>